<evidence type="ECO:0000256" key="17">
    <source>
        <dbReference type="RuleBase" id="RU000456"/>
    </source>
</evidence>
<evidence type="ECO:0000259" key="22">
    <source>
        <dbReference type="PROSITE" id="PS51007"/>
    </source>
</evidence>
<evidence type="ECO:0000313" key="24">
    <source>
        <dbReference type="Proteomes" id="UP001308005"/>
    </source>
</evidence>
<dbReference type="InterPro" id="IPR036909">
    <property type="entry name" value="Cyt_c-like_dom_sf"/>
</dbReference>
<evidence type="ECO:0000256" key="12">
    <source>
        <dbReference type="ARBA" id="ARBA00023008"/>
    </source>
</evidence>
<dbReference type="InterPro" id="IPR009056">
    <property type="entry name" value="Cyt_c-like_dom"/>
</dbReference>
<keyword evidence="11 16" id="KW-0408">Iron</keyword>
<evidence type="ECO:0000256" key="14">
    <source>
        <dbReference type="ARBA" id="ARBA00024688"/>
    </source>
</evidence>
<evidence type="ECO:0000256" key="6">
    <source>
        <dbReference type="ARBA" id="ARBA00022692"/>
    </source>
</evidence>
<keyword evidence="8" id="KW-1278">Translocase</keyword>
<evidence type="ECO:0000256" key="7">
    <source>
        <dbReference type="ARBA" id="ARBA00022723"/>
    </source>
</evidence>
<dbReference type="InterPro" id="IPR001505">
    <property type="entry name" value="Copper_CuA"/>
</dbReference>
<reference evidence="24" key="1">
    <citation type="submission" date="2023-07" db="EMBL/GenBank/DDBJ databases">
        <title>The carbon used by Thiothrix.</title>
        <authorList>
            <person name="Chen L."/>
        </authorList>
    </citation>
    <scope>NUCLEOTIDE SEQUENCE [LARGE SCALE GENOMIC DNA]</scope>
</reference>
<dbReference type="SUPFAM" id="SSF49503">
    <property type="entry name" value="Cupredoxins"/>
    <property type="match status" value="1"/>
</dbReference>
<evidence type="ECO:0000256" key="8">
    <source>
        <dbReference type="ARBA" id="ARBA00022967"/>
    </source>
</evidence>
<feature type="transmembrane region" description="Helical" evidence="19">
    <location>
        <begin position="74"/>
        <end position="96"/>
    </location>
</feature>
<evidence type="ECO:0000313" key="23">
    <source>
        <dbReference type="EMBL" id="MEB4591491.1"/>
    </source>
</evidence>
<dbReference type="PROSITE" id="PS50857">
    <property type="entry name" value="COX2_CUA"/>
    <property type="match status" value="1"/>
</dbReference>
<keyword evidence="12 18" id="KW-0186">Copper</keyword>
<dbReference type="NCBIfam" id="TIGR02866">
    <property type="entry name" value="CoxB"/>
    <property type="match status" value="1"/>
</dbReference>
<feature type="domain" description="Cytochrome oxidase subunit II transmembrane region profile" evidence="21">
    <location>
        <begin position="7"/>
        <end position="102"/>
    </location>
</feature>
<keyword evidence="6 17" id="KW-0812">Transmembrane</keyword>
<dbReference type="InterPro" id="IPR011759">
    <property type="entry name" value="Cyt_c_oxidase_su2_TM_dom"/>
</dbReference>
<comment type="similarity">
    <text evidence="2 17">Belongs to the cytochrome c oxidase subunit 2 family.</text>
</comment>
<dbReference type="InterPro" id="IPR002429">
    <property type="entry name" value="CcO_II-like_C"/>
</dbReference>
<keyword evidence="13 19" id="KW-0472">Membrane</keyword>
<evidence type="ECO:0000256" key="10">
    <source>
        <dbReference type="ARBA" id="ARBA00022989"/>
    </source>
</evidence>
<dbReference type="Proteomes" id="UP001308005">
    <property type="component" value="Unassembled WGS sequence"/>
</dbReference>
<evidence type="ECO:0000256" key="18">
    <source>
        <dbReference type="RuleBase" id="RU004024"/>
    </source>
</evidence>
<keyword evidence="9 17" id="KW-0249">Electron transport</keyword>
<accession>A0ABU6CXD0</accession>
<dbReference type="PROSITE" id="PS51007">
    <property type="entry name" value="CYTC"/>
    <property type="match status" value="1"/>
</dbReference>
<evidence type="ECO:0000259" key="20">
    <source>
        <dbReference type="PROSITE" id="PS50857"/>
    </source>
</evidence>
<dbReference type="Pfam" id="PF00116">
    <property type="entry name" value="COX2"/>
    <property type="match status" value="1"/>
</dbReference>
<name>A0ABU6CXD0_9GAMM</name>
<evidence type="ECO:0000256" key="11">
    <source>
        <dbReference type="ARBA" id="ARBA00023004"/>
    </source>
</evidence>
<feature type="domain" description="Cytochrome c" evidence="22">
    <location>
        <begin position="265"/>
        <end position="345"/>
    </location>
</feature>
<keyword evidence="7 16" id="KW-0479">Metal-binding</keyword>
<dbReference type="InterPro" id="IPR036257">
    <property type="entry name" value="Cyt_c_oxidase_su2_TM_sf"/>
</dbReference>
<evidence type="ECO:0000256" key="5">
    <source>
        <dbReference type="ARBA" id="ARBA00022660"/>
    </source>
</evidence>
<evidence type="ECO:0000256" key="19">
    <source>
        <dbReference type="SAM" id="Phobius"/>
    </source>
</evidence>
<keyword evidence="10 19" id="KW-1133">Transmembrane helix</keyword>
<dbReference type="Gene3D" id="1.10.287.90">
    <property type="match status" value="1"/>
</dbReference>
<evidence type="ECO:0000256" key="15">
    <source>
        <dbReference type="ARBA" id="ARBA00047816"/>
    </source>
</evidence>
<feature type="transmembrane region" description="Helical" evidence="19">
    <location>
        <begin position="32"/>
        <end position="53"/>
    </location>
</feature>
<dbReference type="PROSITE" id="PS00078">
    <property type="entry name" value="COX2"/>
    <property type="match status" value="1"/>
</dbReference>
<evidence type="ECO:0000256" key="1">
    <source>
        <dbReference type="ARBA" id="ARBA00004141"/>
    </source>
</evidence>
<comment type="caution">
    <text evidence="23">The sequence shown here is derived from an EMBL/GenBank/DDBJ whole genome shotgun (WGS) entry which is preliminary data.</text>
</comment>
<proteinExistence type="inferred from homology"/>
<dbReference type="Gene3D" id="1.10.760.10">
    <property type="entry name" value="Cytochrome c-like domain"/>
    <property type="match status" value="1"/>
</dbReference>
<dbReference type="PANTHER" id="PTHR22888:SF9">
    <property type="entry name" value="CYTOCHROME C OXIDASE SUBUNIT 2"/>
    <property type="match status" value="1"/>
</dbReference>
<comment type="catalytic activity">
    <reaction evidence="15 18">
        <text>4 Fe(II)-[cytochrome c] + O2 + 8 H(+)(in) = 4 Fe(III)-[cytochrome c] + 2 H2O + 4 H(+)(out)</text>
        <dbReference type="Rhea" id="RHEA:11436"/>
        <dbReference type="Rhea" id="RHEA-COMP:10350"/>
        <dbReference type="Rhea" id="RHEA-COMP:14399"/>
        <dbReference type="ChEBI" id="CHEBI:15377"/>
        <dbReference type="ChEBI" id="CHEBI:15378"/>
        <dbReference type="ChEBI" id="CHEBI:15379"/>
        <dbReference type="ChEBI" id="CHEBI:29033"/>
        <dbReference type="ChEBI" id="CHEBI:29034"/>
        <dbReference type="EC" id="7.1.1.9"/>
    </reaction>
</comment>
<comment type="function">
    <text evidence="14 18">Subunits I and II form the functional core of the enzyme complex. Electrons originating in cytochrome c are transferred via heme a and Cu(A) to the binuclear center formed by heme a3 and Cu(B).</text>
</comment>
<evidence type="ECO:0000259" key="21">
    <source>
        <dbReference type="PROSITE" id="PS50999"/>
    </source>
</evidence>
<evidence type="ECO:0000256" key="2">
    <source>
        <dbReference type="ARBA" id="ARBA00007866"/>
    </source>
</evidence>
<dbReference type="EMBL" id="JAYMYJ010000105">
    <property type="protein sequence ID" value="MEB4591491.1"/>
    <property type="molecule type" value="Genomic_DNA"/>
</dbReference>
<dbReference type="PANTHER" id="PTHR22888">
    <property type="entry name" value="CYTOCHROME C OXIDASE, SUBUNIT II"/>
    <property type="match status" value="1"/>
</dbReference>
<sequence>MLAPGAACADWGLNMTEGVTASSREIYHLHMMTLWVCVAIGCIVFGIMAYSIVKHRKSKGAVAATFHESAKAEIIWMVIPVIILVSLAIPTAKALIRIEDSSNADMTIKVTGYQWKWEYEYPEEGIRFFSNLDPKSREASALGSGIDPATVDHYLREVDNPVVIPVGKKVRFLFTANDVIHSWWVPDLAIKKDAIPGFVNDMWTKVDKPGVYRGQCAELCGKGHAFMPIKVVAMELPGYQQWVAGQQRQAAAAVADSNKEWGKAELMAQGEKVFTSNCAACHQASGLGIPGVFPALKGSKIVTGDLSAHLETVLNGRPGTAMQAFSKQLTDADIAAVITYERNAFGNNTGDVLQPAMVKAARH</sequence>
<organism evidence="23 24">
    <name type="scientific">Candidatus Thiothrix phosphatis</name>
    <dbReference type="NCBI Taxonomy" id="3112415"/>
    <lineage>
        <taxon>Bacteria</taxon>
        <taxon>Pseudomonadati</taxon>
        <taxon>Pseudomonadota</taxon>
        <taxon>Gammaproteobacteria</taxon>
        <taxon>Thiotrichales</taxon>
        <taxon>Thiotrichaceae</taxon>
        <taxon>Thiothrix</taxon>
    </lineage>
</organism>
<evidence type="ECO:0000256" key="9">
    <source>
        <dbReference type="ARBA" id="ARBA00022982"/>
    </source>
</evidence>
<dbReference type="Pfam" id="PF13442">
    <property type="entry name" value="Cytochrome_CBB3"/>
    <property type="match status" value="1"/>
</dbReference>
<comment type="subcellular location">
    <subcellularLocation>
        <location evidence="17">Cell membrane</location>
        <topology evidence="17">Multi-pass membrane protein</topology>
    </subcellularLocation>
    <subcellularLocation>
        <location evidence="1">Membrane</location>
        <topology evidence="1">Multi-pass membrane protein</topology>
    </subcellularLocation>
</comment>
<dbReference type="PROSITE" id="PS50999">
    <property type="entry name" value="COX2_TM"/>
    <property type="match status" value="1"/>
</dbReference>
<keyword evidence="5 17" id="KW-0679">Respiratory chain</keyword>
<evidence type="ECO:0000256" key="3">
    <source>
        <dbReference type="ARBA" id="ARBA00022448"/>
    </source>
</evidence>
<dbReference type="SUPFAM" id="SSF46626">
    <property type="entry name" value="Cytochrome c"/>
    <property type="match status" value="1"/>
</dbReference>
<keyword evidence="3 17" id="KW-0813">Transport</keyword>
<dbReference type="Gene3D" id="2.60.40.420">
    <property type="entry name" value="Cupredoxins - blue copper proteins"/>
    <property type="match status" value="1"/>
</dbReference>
<dbReference type="SUPFAM" id="SSF81464">
    <property type="entry name" value="Cytochrome c oxidase subunit II-like, transmembrane region"/>
    <property type="match status" value="1"/>
</dbReference>
<keyword evidence="24" id="KW-1185">Reference proteome</keyword>
<dbReference type="EC" id="7.1.1.9" evidence="18"/>
<protein>
    <recommendedName>
        <fullName evidence="18">Cytochrome c oxidase subunit 2</fullName>
        <ecNumber evidence="18">7.1.1.9</ecNumber>
    </recommendedName>
</protein>
<comment type="cofactor">
    <cofactor evidence="18">
        <name>Cu cation</name>
        <dbReference type="ChEBI" id="CHEBI:23378"/>
    </cofactor>
    <text evidence="18">Binds a copper A center.</text>
</comment>
<evidence type="ECO:0000256" key="13">
    <source>
        <dbReference type="ARBA" id="ARBA00023136"/>
    </source>
</evidence>
<gene>
    <name evidence="23" type="primary">coxB</name>
    <name evidence="23" type="ORF">VSS37_10910</name>
</gene>
<feature type="domain" description="Cytochrome oxidase subunit II copper A binding" evidence="20">
    <location>
        <begin position="103"/>
        <end position="245"/>
    </location>
</feature>
<reference evidence="23 24" key="2">
    <citation type="submission" date="2024-01" db="EMBL/GenBank/DDBJ databases">
        <authorList>
            <person name="Xie X."/>
        </authorList>
    </citation>
    <scope>NUCLEOTIDE SEQUENCE [LARGE SCALE GENOMIC DNA]</scope>
    <source>
        <strain evidence="23">SCUT-1</strain>
    </source>
</reference>
<dbReference type="InterPro" id="IPR045187">
    <property type="entry name" value="CcO_II"/>
</dbReference>
<dbReference type="RefSeq" id="WP_324695127.1">
    <property type="nucleotide sequence ID" value="NZ_JAYMYJ010000105.1"/>
</dbReference>
<dbReference type="Pfam" id="PF02790">
    <property type="entry name" value="COX2_TM"/>
    <property type="match status" value="1"/>
</dbReference>
<evidence type="ECO:0000256" key="4">
    <source>
        <dbReference type="ARBA" id="ARBA00022617"/>
    </source>
</evidence>
<dbReference type="InterPro" id="IPR008972">
    <property type="entry name" value="Cupredoxin"/>
</dbReference>
<keyword evidence="4 16" id="KW-0349">Heme</keyword>
<evidence type="ECO:0000256" key="16">
    <source>
        <dbReference type="PROSITE-ProRule" id="PRU00433"/>
    </source>
</evidence>
<dbReference type="InterPro" id="IPR014222">
    <property type="entry name" value="Cyt_c_oxidase_su2"/>
</dbReference>
<dbReference type="PRINTS" id="PR01166">
    <property type="entry name" value="CYCOXIDASEII"/>
</dbReference>